<dbReference type="InterPro" id="IPR027417">
    <property type="entry name" value="P-loop_NTPase"/>
</dbReference>
<comment type="caution">
    <text evidence="3">The sequence shown here is derived from an EMBL/GenBank/DDBJ whole genome shotgun (WGS) entry which is preliminary data.</text>
</comment>
<dbReference type="EMBL" id="SPUK01000021">
    <property type="protein sequence ID" value="TQV91091.1"/>
    <property type="molecule type" value="Genomic_DNA"/>
</dbReference>
<sequence length="887" mass="99344">MLELNPLDYTVAWIAPLQIELEAALAALDKVHHGEFPHRPGDEHIFEAGEIESHNVVIGTIPASASYGTSAAVSLANELRRTFPNIRLTLVVGIAAAFPELTVRDIRLGDILVGLSDRNESAIVQYDLGKQTSDGFQLLRGGHALQPASKLASMALAKAERKARQNPDYFLQQYKTVRDGRHGGITFPDPGQETDHFYVVNSEGQECIANREPRPPEERTRVWKGVLGSGNTLLKDERGRHELQVRYKVIGVEMEAAGVLTELPAGVIRGVSDYGDKYKNDKWQRYAAAQAAAFAKLTLMSTPESRPYRTRYLSDDERRKLHKSLGYDSILALGSHIESEDQGTCHWLLETPEFRKWLDEYEYPKDFLWIKGKPGTGKSTLMKAAFENADGGREEREGNKWKKRIHENTEHIIIPFFFYGRGTDSQKSMEALYRSLLVQLLEKHLPSVDKVFKSQCKEVTYGEEPKWDEKSLKNVLEKALLSLEQYFVSLFIDALDECVSLRVQDMVNYFNKINKKGRAKGIIIRFLLASRLYPSATCENCVEIDLISEAGHREDMETWVKSGLRCLGSSRHARKIREKLIQKSSGVFLWAVLVAREIEKKNLAWDLNKVEAELQSLPAELKDLFERIVERDSIDQEKLILCLQWVLVARQQPLDARQLEAAIRFGADRERPTLTAQLEMEDKDEEDGFMANAYTEDTEMEDIQNGNVQGSHMNYTQSVDTDMYGTDVFGTGTYMPGTGIYGTNTHMQGTGTYIPGTGIYGTNTHMQGTGIYGTFTNMPGPGINGTGINGTNTHMQGTAQNGQEEVVTQLLAHNAQVDFCTEEDCKTALSCAVDASNHGVAKLLLSRGANIEAPCAHGKTPLAAAREREDRSMIDFLLEHGVEWPET</sequence>
<dbReference type="SUPFAM" id="SSF48403">
    <property type="entry name" value="Ankyrin repeat"/>
    <property type="match status" value="1"/>
</dbReference>
<dbReference type="Gene3D" id="3.40.50.1580">
    <property type="entry name" value="Nucleoside phosphorylase domain"/>
    <property type="match status" value="1"/>
</dbReference>
<evidence type="ECO:0000256" key="1">
    <source>
        <dbReference type="ARBA" id="ARBA00022737"/>
    </source>
</evidence>
<dbReference type="SMART" id="SM00248">
    <property type="entry name" value="ANK"/>
    <property type="match status" value="3"/>
</dbReference>
<dbReference type="InterPro" id="IPR056884">
    <property type="entry name" value="NPHP3-like_N"/>
</dbReference>
<gene>
    <name evidence="3" type="ORF">IF1G_10326</name>
</gene>
<dbReference type="PANTHER" id="PTHR10039:SF5">
    <property type="entry name" value="NACHT DOMAIN-CONTAINING PROTEIN"/>
    <property type="match status" value="1"/>
</dbReference>
<keyword evidence="1" id="KW-0677">Repeat</keyword>
<dbReference type="GO" id="GO:0009116">
    <property type="term" value="P:nucleoside metabolic process"/>
    <property type="evidence" value="ECO:0007669"/>
    <property type="project" value="InterPro"/>
</dbReference>
<organism evidence="3 4">
    <name type="scientific">Cordyceps javanica</name>
    <dbReference type="NCBI Taxonomy" id="43265"/>
    <lineage>
        <taxon>Eukaryota</taxon>
        <taxon>Fungi</taxon>
        <taxon>Dikarya</taxon>
        <taxon>Ascomycota</taxon>
        <taxon>Pezizomycotina</taxon>
        <taxon>Sordariomycetes</taxon>
        <taxon>Hypocreomycetidae</taxon>
        <taxon>Hypocreales</taxon>
        <taxon>Cordycipitaceae</taxon>
        <taxon>Cordyceps</taxon>
    </lineage>
</organism>
<dbReference type="OrthoDB" id="1577640at2759"/>
<accession>A0A545VM81</accession>
<evidence type="ECO:0000313" key="4">
    <source>
        <dbReference type="Proteomes" id="UP000315783"/>
    </source>
</evidence>
<dbReference type="STRING" id="43265.A0A545VM81"/>
<protein>
    <submittedName>
        <fullName evidence="3">NB-ARC and ankyrin domain-containing protein</fullName>
    </submittedName>
</protein>
<dbReference type="InterPro" id="IPR036770">
    <property type="entry name" value="Ankyrin_rpt-contain_sf"/>
</dbReference>
<proteinExistence type="predicted"/>
<dbReference type="PANTHER" id="PTHR10039">
    <property type="entry name" value="AMELOGENIN"/>
    <property type="match status" value="1"/>
</dbReference>
<evidence type="ECO:0000313" key="3">
    <source>
        <dbReference type="EMBL" id="TQV91091.1"/>
    </source>
</evidence>
<evidence type="ECO:0000259" key="2">
    <source>
        <dbReference type="Pfam" id="PF24883"/>
    </source>
</evidence>
<dbReference type="Gene3D" id="1.25.40.20">
    <property type="entry name" value="Ankyrin repeat-containing domain"/>
    <property type="match status" value="1"/>
</dbReference>
<feature type="domain" description="Nephrocystin 3-like N-terminal" evidence="2">
    <location>
        <begin position="343"/>
        <end position="531"/>
    </location>
</feature>
<dbReference type="GO" id="GO:0003824">
    <property type="term" value="F:catalytic activity"/>
    <property type="evidence" value="ECO:0007669"/>
    <property type="project" value="InterPro"/>
</dbReference>
<keyword evidence="4" id="KW-1185">Reference proteome</keyword>
<dbReference type="InterPro" id="IPR035994">
    <property type="entry name" value="Nucleoside_phosphorylase_sf"/>
</dbReference>
<dbReference type="InterPro" id="IPR002110">
    <property type="entry name" value="Ankyrin_rpt"/>
</dbReference>
<dbReference type="Proteomes" id="UP000315783">
    <property type="component" value="Unassembled WGS sequence"/>
</dbReference>
<dbReference type="Gene3D" id="3.40.50.300">
    <property type="entry name" value="P-loop containing nucleotide triphosphate hydrolases"/>
    <property type="match status" value="1"/>
</dbReference>
<dbReference type="SUPFAM" id="SSF53167">
    <property type="entry name" value="Purine and uridine phosphorylases"/>
    <property type="match status" value="1"/>
</dbReference>
<dbReference type="Pfam" id="PF24883">
    <property type="entry name" value="NPHP3_N"/>
    <property type="match status" value="1"/>
</dbReference>
<name>A0A545VM81_9HYPO</name>
<dbReference type="AlphaFoldDB" id="A0A545VM81"/>
<reference evidence="3 4" key="1">
    <citation type="journal article" date="2019" name="Appl. Microbiol. Biotechnol.">
        <title>Genome sequence of Isaria javanica and comparative genome analysis insights into family S53 peptidase evolution in fungal entomopathogens.</title>
        <authorList>
            <person name="Lin R."/>
            <person name="Zhang X."/>
            <person name="Xin B."/>
            <person name="Zou M."/>
            <person name="Gao Y."/>
            <person name="Qin F."/>
            <person name="Hu Q."/>
            <person name="Xie B."/>
            <person name="Cheng X."/>
        </authorList>
    </citation>
    <scope>NUCLEOTIDE SEQUENCE [LARGE SCALE GENOMIC DNA]</scope>
    <source>
        <strain evidence="3 4">IJ1G</strain>
    </source>
</reference>
<dbReference type="SUPFAM" id="SSF52540">
    <property type="entry name" value="P-loop containing nucleoside triphosphate hydrolases"/>
    <property type="match status" value="1"/>
</dbReference>
<dbReference type="Pfam" id="PF12796">
    <property type="entry name" value="Ank_2"/>
    <property type="match status" value="1"/>
</dbReference>